<dbReference type="Gene3D" id="3.40.50.2020">
    <property type="match status" value="1"/>
</dbReference>
<name>M5Q2H2_DESAF</name>
<protein>
    <submittedName>
        <fullName evidence="2">Putative phosphoribosyltransferase</fullName>
    </submittedName>
</protein>
<feature type="domain" description="Phosphoribosyltransferase" evidence="1">
    <location>
        <begin position="11"/>
        <end position="160"/>
    </location>
</feature>
<sequence length="218" mass="23452">MAMVFDDRTDAGRKLAERLGEYRNNRDVLVLGLPRGGVPVAYEVAEHLGAPLDVFLVRKLGAPGNEEFALGAIATGGVRVINDYALRQMGVSTQALAAVAAREQRELERRESLYRGDEAEPDIAGKTIILVDDGLATGATMRAAVLAVKVKKPQRVVVAAPTGSAEACHILNAEADEVLCLDVPTHFGGVGAWYRDFAQTSDEEVLDLLNRARQRMAA</sequence>
<dbReference type="Gene3D" id="3.30.1310.20">
    <property type="entry name" value="PRTase-like"/>
    <property type="match status" value="1"/>
</dbReference>
<dbReference type="OrthoDB" id="5421180at2"/>
<dbReference type="Pfam" id="PF00156">
    <property type="entry name" value="Pribosyltran"/>
    <property type="match status" value="1"/>
</dbReference>
<dbReference type="RefSeq" id="WP_005984198.1">
    <property type="nucleotide sequence ID" value="NZ_AOSV01000004.1"/>
</dbReference>
<organism evidence="2 3">
    <name type="scientific">Desulfocurvibacter africanus PCS</name>
    <dbReference type="NCBI Taxonomy" id="1262666"/>
    <lineage>
        <taxon>Bacteria</taxon>
        <taxon>Pseudomonadati</taxon>
        <taxon>Thermodesulfobacteriota</taxon>
        <taxon>Desulfovibrionia</taxon>
        <taxon>Desulfovibrionales</taxon>
        <taxon>Desulfovibrionaceae</taxon>
        <taxon>Desulfocurvibacter</taxon>
    </lineage>
</organism>
<comment type="caution">
    <text evidence="2">The sequence shown here is derived from an EMBL/GenBank/DDBJ whole genome shotgun (WGS) entry which is preliminary data.</text>
</comment>
<dbReference type="GO" id="GO:0016757">
    <property type="term" value="F:glycosyltransferase activity"/>
    <property type="evidence" value="ECO:0007669"/>
    <property type="project" value="UniProtKB-KW"/>
</dbReference>
<dbReference type="InterPro" id="IPR000836">
    <property type="entry name" value="PRTase_dom"/>
</dbReference>
<dbReference type="PATRIC" id="fig|1262666.3.peg.756"/>
<evidence type="ECO:0000313" key="3">
    <source>
        <dbReference type="Proteomes" id="UP000011922"/>
    </source>
</evidence>
<evidence type="ECO:0000259" key="1">
    <source>
        <dbReference type="Pfam" id="PF00156"/>
    </source>
</evidence>
<dbReference type="InterPro" id="IPR029057">
    <property type="entry name" value="PRTase-like"/>
</dbReference>
<dbReference type="EMBL" id="AOSV01000004">
    <property type="protein sequence ID" value="EMG38451.1"/>
    <property type="molecule type" value="Genomic_DNA"/>
</dbReference>
<gene>
    <name evidence="2" type="ORF">PCS_00749</name>
</gene>
<dbReference type="SUPFAM" id="SSF53271">
    <property type="entry name" value="PRTase-like"/>
    <property type="match status" value="1"/>
</dbReference>
<reference evidence="2 3" key="1">
    <citation type="journal article" date="2013" name="Genome Announc.">
        <title>Draft Genome Sequence for Desulfovibrio africanus Strain PCS.</title>
        <authorList>
            <person name="Brown S.D."/>
            <person name="Utturkar S.M."/>
            <person name="Arkin A.P."/>
            <person name="Deutschbauer A.M."/>
            <person name="Elias D.A."/>
            <person name="Hazen T.C."/>
            <person name="Chakraborty R."/>
        </authorList>
    </citation>
    <scope>NUCLEOTIDE SEQUENCE [LARGE SCALE GENOMIC DNA]</scope>
    <source>
        <strain evidence="2 3">PCS</strain>
    </source>
</reference>
<dbReference type="CDD" id="cd06223">
    <property type="entry name" value="PRTases_typeI"/>
    <property type="match status" value="1"/>
</dbReference>
<dbReference type="AlphaFoldDB" id="M5Q2H2"/>
<keyword evidence="2" id="KW-0328">Glycosyltransferase</keyword>
<proteinExistence type="predicted"/>
<accession>M5Q2H2</accession>
<keyword evidence="2" id="KW-0808">Transferase</keyword>
<evidence type="ECO:0000313" key="2">
    <source>
        <dbReference type="EMBL" id="EMG38451.1"/>
    </source>
</evidence>
<dbReference type="Proteomes" id="UP000011922">
    <property type="component" value="Unassembled WGS sequence"/>
</dbReference>